<sequence>MVKKFWLKASIALLINFKTWAEEIKLSTIFPNLKILGMKSFRNVYCTYYRNTDEITCGTVTCQTHVPFGNNFEEEEGLETKLPLGWYRIGTLQIRHDSSWFNLYRRRASGSGYWDFYTMIPERNCIGNFGLHAGENLPGSVTLKDKRCFDRLIRQIERKTTTEKFDVYQCRKCIFNTCWLGTRLLPSYREYLTNLRSI</sequence>
<dbReference type="WBParaSite" id="BPAG_0000162301-mRNA-1">
    <property type="protein sequence ID" value="BPAG_0000162301-mRNA-1"/>
    <property type="gene ID" value="BPAG_0000162301"/>
</dbReference>
<evidence type="ECO:0000256" key="1">
    <source>
        <dbReference type="SAM" id="SignalP"/>
    </source>
</evidence>
<gene>
    <name evidence="2" type="ORF">BPAG_LOCUS1604</name>
</gene>
<reference evidence="4" key="1">
    <citation type="submission" date="2017-02" db="UniProtKB">
        <authorList>
            <consortium name="WormBaseParasite"/>
        </authorList>
    </citation>
    <scope>IDENTIFICATION</scope>
</reference>
<feature type="signal peptide" evidence="1">
    <location>
        <begin position="1"/>
        <end position="21"/>
    </location>
</feature>
<keyword evidence="3" id="KW-1185">Reference proteome</keyword>
<dbReference type="Proteomes" id="UP000278627">
    <property type="component" value="Unassembled WGS sequence"/>
</dbReference>
<organism evidence="4">
    <name type="scientific">Brugia pahangi</name>
    <name type="common">Filarial nematode worm</name>
    <dbReference type="NCBI Taxonomy" id="6280"/>
    <lineage>
        <taxon>Eukaryota</taxon>
        <taxon>Metazoa</taxon>
        <taxon>Ecdysozoa</taxon>
        <taxon>Nematoda</taxon>
        <taxon>Chromadorea</taxon>
        <taxon>Rhabditida</taxon>
        <taxon>Spirurina</taxon>
        <taxon>Spiruromorpha</taxon>
        <taxon>Filarioidea</taxon>
        <taxon>Onchocercidae</taxon>
        <taxon>Brugia</taxon>
    </lineage>
</organism>
<dbReference type="EMBL" id="UZAD01000138">
    <property type="protein sequence ID" value="VDN82790.1"/>
    <property type="molecule type" value="Genomic_DNA"/>
</dbReference>
<name>A0A0N4T0H7_BRUPA</name>
<keyword evidence="1" id="KW-0732">Signal</keyword>
<reference evidence="2 3" key="2">
    <citation type="submission" date="2018-11" db="EMBL/GenBank/DDBJ databases">
        <authorList>
            <consortium name="Pathogen Informatics"/>
        </authorList>
    </citation>
    <scope>NUCLEOTIDE SEQUENCE [LARGE SCALE GENOMIC DNA]</scope>
</reference>
<dbReference type="AlphaFoldDB" id="A0A0N4T0H7"/>
<proteinExistence type="predicted"/>
<evidence type="ECO:0000313" key="3">
    <source>
        <dbReference type="Proteomes" id="UP000278627"/>
    </source>
</evidence>
<evidence type="ECO:0000313" key="4">
    <source>
        <dbReference type="WBParaSite" id="BPAG_0000162301-mRNA-1"/>
    </source>
</evidence>
<evidence type="ECO:0000313" key="2">
    <source>
        <dbReference type="EMBL" id="VDN82790.1"/>
    </source>
</evidence>
<accession>A0A0N4T0H7</accession>
<protein>
    <submittedName>
        <fullName evidence="2 4">Uncharacterized protein</fullName>
    </submittedName>
</protein>
<feature type="chain" id="PRO_5043121669" evidence="1">
    <location>
        <begin position="22"/>
        <end position="198"/>
    </location>
</feature>